<dbReference type="PANTHER" id="PTHR22847">
    <property type="entry name" value="WD40 REPEAT PROTEIN"/>
    <property type="match status" value="1"/>
</dbReference>
<evidence type="ECO:0000313" key="5">
    <source>
        <dbReference type="EMBL" id="KIO22401.1"/>
    </source>
</evidence>
<dbReference type="SUPFAM" id="SSF50998">
    <property type="entry name" value="Quinoprotein alcohol dehydrogenase-like"/>
    <property type="match status" value="1"/>
</dbReference>
<evidence type="ECO:0000256" key="1">
    <source>
        <dbReference type="ARBA" id="ARBA00022574"/>
    </source>
</evidence>
<dbReference type="Pfam" id="PF24883">
    <property type="entry name" value="NPHP3_N"/>
    <property type="match status" value="1"/>
</dbReference>
<dbReference type="InterPro" id="IPR020472">
    <property type="entry name" value="WD40_PAC1"/>
</dbReference>
<feature type="non-terminal residue" evidence="5">
    <location>
        <position position="1046"/>
    </location>
</feature>
<feature type="repeat" description="WD" evidence="3">
    <location>
        <begin position="1025"/>
        <end position="1046"/>
    </location>
</feature>
<feature type="repeat" description="WD" evidence="3">
    <location>
        <begin position="716"/>
        <end position="757"/>
    </location>
</feature>
<evidence type="ECO:0000259" key="4">
    <source>
        <dbReference type="PROSITE" id="PS50837"/>
    </source>
</evidence>
<dbReference type="PROSITE" id="PS50082">
    <property type="entry name" value="WD_REPEATS_2"/>
    <property type="match status" value="9"/>
</dbReference>
<keyword evidence="2" id="KW-0677">Repeat</keyword>
<organism evidence="5 6">
    <name type="scientific">Tulasnella calospora MUT 4182</name>
    <dbReference type="NCBI Taxonomy" id="1051891"/>
    <lineage>
        <taxon>Eukaryota</taxon>
        <taxon>Fungi</taxon>
        <taxon>Dikarya</taxon>
        <taxon>Basidiomycota</taxon>
        <taxon>Agaricomycotina</taxon>
        <taxon>Agaricomycetes</taxon>
        <taxon>Cantharellales</taxon>
        <taxon>Tulasnellaceae</taxon>
        <taxon>Tulasnella</taxon>
    </lineage>
</organism>
<dbReference type="STRING" id="1051891.A0A0C3QBE3"/>
<dbReference type="SUPFAM" id="SSF50978">
    <property type="entry name" value="WD40 repeat-like"/>
    <property type="match status" value="1"/>
</dbReference>
<proteinExistence type="predicted"/>
<dbReference type="SMART" id="SM00320">
    <property type="entry name" value="WD40"/>
    <property type="match status" value="9"/>
</dbReference>
<dbReference type="PROSITE" id="PS00678">
    <property type="entry name" value="WD_REPEATS_1"/>
    <property type="match status" value="6"/>
</dbReference>
<dbReference type="HOGENOM" id="CLU_000288_6_0_1"/>
<dbReference type="InterPro" id="IPR027417">
    <property type="entry name" value="P-loop_NTPase"/>
</dbReference>
<dbReference type="CDD" id="cd00200">
    <property type="entry name" value="WD40"/>
    <property type="match status" value="1"/>
</dbReference>
<dbReference type="InterPro" id="IPR015943">
    <property type="entry name" value="WD40/YVTN_repeat-like_dom_sf"/>
</dbReference>
<dbReference type="AlphaFoldDB" id="A0A0C3QBE3"/>
<reference evidence="5 6" key="1">
    <citation type="submission" date="2014-04" db="EMBL/GenBank/DDBJ databases">
        <authorList>
            <consortium name="DOE Joint Genome Institute"/>
            <person name="Kuo A."/>
            <person name="Girlanda M."/>
            <person name="Perotto S."/>
            <person name="Kohler A."/>
            <person name="Nagy L.G."/>
            <person name="Floudas D."/>
            <person name="Copeland A."/>
            <person name="Barry K.W."/>
            <person name="Cichocki N."/>
            <person name="Veneault-Fourrey C."/>
            <person name="LaButti K."/>
            <person name="Lindquist E.A."/>
            <person name="Lipzen A."/>
            <person name="Lundell T."/>
            <person name="Morin E."/>
            <person name="Murat C."/>
            <person name="Sun H."/>
            <person name="Tunlid A."/>
            <person name="Henrissat B."/>
            <person name="Grigoriev I.V."/>
            <person name="Hibbett D.S."/>
            <person name="Martin F."/>
            <person name="Nordberg H.P."/>
            <person name="Cantor M.N."/>
            <person name="Hua S.X."/>
        </authorList>
    </citation>
    <scope>NUCLEOTIDE SEQUENCE [LARGE SCALE GENOMIC DNA]</scope>
    <source>
        <strain evidence="5 6">MUT 4182</strain>
    </source>
</reference>
<dbReference type="OrthoDB" id="3027122at2759"/>
<sequence length="1046" mass="114004">YGARGSSIEDVICLPGTRVGILDRINAWIKDTSLSTERVLWIRGMAGRGKSAIASSVAHNWASKGSCAIFHFRRGQNALDGQFICALARQLGKGLVPEVKNAVLDCVRENEDIAKERLDQQFKTLLVGSLGKLQGLAHPIVIVVDALDEWNNDKDAVQFVKLIDQHSSFLPANVKFLLTCRPEAPLLVALEPRNWHTEDLDTIPDVSEDITRFIKHACEQIRDDHGLPENWPSPVELEGIVEMSQGLFQWARTAIAYVGKKSPADRLQDLLRRSSTWSGLDELYHQILSKAFNEVETDSMRRELLSWVLGTLVVAPYPVSLDIIAFLYADHEIFVNRGNNIQFLCNDILADLNSLLHIPTSQSEPIRLMHTSIRDLLTARRCEQKPYFVDLTKNHRRLATTSLQIMGRDLKQNICSLSDISKSNSEVQTEINRHVSKGLRYCCRSWSTHLTTGVIWSETAEATSVVLPKFQQFSDERLLCWLEIMSLIGATTEALTMAKGVQQWLLTSNKSLSTLWNDTQRFIAAFHEPISFSALHIYVSALPQCPVGTTLWARFGNQATTRILLGERQVNWPTNIWTSSATSALLASHRNSIGSVAFSPNGKTLASGSSDGIIQLWDVQTQAPLGGPLTGHSEGITSVVFSPDSNTLASGSWDTTVRLWDVLTQTPLGEPLTGHNDMIKGVAFSPSGKALATGSHDATVRLWNLQTGAPLGEPLTSHDGKSIQYVVFSPDGKILASLSGGNTLQLWDAQSRAPLSEPLVSGCRSNLIAPVMLSPDGKIVASGLDKNGVQLWDAQTGAPLGAPLTGHNDWLTSIVFSPDGTTLATSSVDGTVRLWDARTGAPVSEPLTDRSNWDPYFILSPDSKILAFELADNTIQLWDVQTAAPLGEPLTGHSGRIVSGRFSPDGKTLASGSQDTTVRLWDLLTQTPLGEPLTGHNGWVTDVAFSPNGKILASGSLDDYIVRLWDAQTGASLSGTLLGASLNGHRHMITSVVFSPDGKIVATGSHDKTIRLWDAQSGAPLGEPLTGHSDWITSIIFSPDGKVLAT</sequence>
<dbReference type="InterPro" id="IPR036322">
    <property type="entry name" value="WD40_repeat_dom_sf"/>
</dbReference>
<name>A0A0C3QBE3_9AGAM</name>
<dbReference type="GO" id="GO:1990234">
    <property type="term" value="C:transferase complex"/>
    <property type="evidence" value="ECO:0007669"/>
    <property type="project" value="UniProtKB-ARBA"/>
</dbReference>
<dbReference type="Pfam" id="PF00400">
    <property type="entry name" value="WD40"/>
    <property type="match status" value="9"/>
</dbReference>
<gene>
    <name evidence="5" type="ORF">M407DRAFT_63471</name>
</gene>
<feature type="repeat" description="WD" evidence="3">
    <location>
        <begin position="890"/>
        <end position="931"/>
    </location>
</feature>
<evidence type="ECO:0000256" key="2">
    <source>
        <dbReference type="ARBA" id="ARBA00022737"/>
    </source>
</evidence>
<dbReference type="Gene3D" id="3.40.50.300">
    <property type="entry name" value="P-loop containing nucleotide triphosphate hydrolases"/>
    <property type="match status" value="1"/>
</dbReference>
<feature type="repeat" description="WD" evidence="3">
    <location>
        <begin position="982"/>
        <end position="1023"/>
    </location>
</feature>
<dbReference type="PRINTS" id="PR00320">
    <property type="entry name" value="GPROTEINBRPT"/>
</dbReference>
<feature type="repeat" description="WD" evidence="3">
    <location>
        <begin position="804"/>
        <end position="845"/>
    </location>
</feature>
<evidence type="ECO:0000313" key="6">
    <source>
        <dbReference type="Proteomes" id="UP000054248"/>
    </source>
</evidence>
<accession>A0A0C3QBE3</accession>
<feature type="non-terminal residue" evidence="5">
    <location>
        <position position="1"/>
    </location>
</feature>
<dbReference type="Gene3D" id="2.130.10.10">
    <property type="entry name" value="YVTN repeat-like/Quinoprotein amine dehydrogenase"/>
    <property type="match status" value="4"/>
</dbReference>
<dbReference type="PROSITE" id="PS50837">
    <property type="entry name" value="NACHT"/>
    <property type="match status" value="1"/>
</dbReference>
<feature type="repeat" description="WD" evidence="3">
    <location>
        <begin position="629"/>
        <end position="670"/>
    </location>
</feature>
<dbReference type="PANTHER" id="PTHR22847:SF637">
    <property type="entry name" value="WD REPEAT DOMAIN 5B"/>
    <property type="match status" value="1"/>
</dbReference>
<feature type="repeat" description="WD" evidence="3">
    <location>
        <begin position="672"/>
        <end position="713"/>
    </location>
</feature>
<dbReference type="InterPro" id="IPR011047">
    <property type="entry name" value="Quinoprotein_ADH-like_sf"/>
</dbReference>
<dbReference type="InterPro" id="IPR001680">
    <property type="entry name" value="WD40_rpt"/>
</dbReference>
<keyword evidence="1 3" id="KW-0853">WD repeat</keyword>
<keyword evidence="6" id="KW-1185">Reference proteome</keyword>
<dbReference type="InterPro" id="IPR056884">
    <property type="entry name" value="NPHP3-like_N"/>
</dbReference>
<dbReference type="InterPro" id="IPR019775">
    <property type="entry name" value="WD40_repeat_CS"/>
</dbReference>
<feature type="repeat" description="WD" evidence="3">
    <location>
        <begin position="933"/>
        <end position="961"/>
    </location>
</feature>
<reference evidence="6" key="2">
    <citation type="submission" date="2015-01" db="EMBL/GenBank/DDBJ databases">
        <title>Evolutionary Origins and Diversification of the Mycorrhizal Mutualists.</title>
        <authorList>
            <consortium name="DOE Joint Genome Institute"/>
            <consortium name="Mycorrhizal Genomics Consortium"/>
            <person name="Kohler A."/>
            <person name="Kuo A."/>
            <person name="Nagy L.G."/>
            <person name="Floudas D."/>
            <person name="Copeland A."/>
            <person name="Barry K.W."/>
            <person name="Cichocki N."/>
            <person name="Veneault-Fourrey C."/>
            <person name="LaButti K."/>
            <person name="Lindquist E.A."/>
            <person name="Lipzen A."/>
            <person name="Lundell T."/>
            <person name="Morin E."/>
            <person name="Murat C."/>
            <person name="Riley R."/>
            <person name="Ohm R."/>
            <person name="Sun H."/>
            <person name="Tunlid A."/>
            <person name="Henrissat B."/>
            <person name="Grigoriev I.V."/>
            <person name="Hibbett D.S."/>
            <person name="Martin F."/>
        </authorList>
    </citation>
    <scope>NUCLEOTIDE SEQUENCE [LARGE SCALE GENOMIC DNA]</scope>
    <source>
        <strain evidence="6">MUT 4182</strain>
    </source>
</reference>
<feature type="domain" description="NACHT" evidence="4">
    <location>
        <begin position="38"/>
        <end position="184"/>
    </location>
</feature>
<dbReference type="InterPro" id="IPR007111">
    <property type="entry name" value="NACHT_NTPase"/>
</dbReference>
<evidence type="ECO:0000256" key="3">
    <source>
        <dbReference type="PROSITE-ProRule" id="PRU00221"/>
    </source>
</evidence>
<dbReference type="EMBL" id="KN823110">
    <property type="protein sequence ID" value="KIO22401.1"/>
    <property type="molecule type" value="Genomic_DNA"/>
</dbReference>
<protein>
    <recommendedName>
        <fullName evidence="4">NACHT domain-containing protein</fullName>
    </recommendedName>
</protein>
<feature type="repeat" description="WD" evidence="3">
    <location>
        <begin position="586"/>
        <end position="621"/>
    </location>
</feature>
<dbReference type="Proteomes" id="UP000054248">
    <property type="component" value="Unassembled WGS sequence"/>
</dbReference>
<dbReference type="SUPFAM" id="SSF52540">
    <property type="entry name" value="P-loop containing nucleoside triphosphate hydrolases"/>
    <property type="match status" value="1"/>
</dbReference>
<dbReference type="PROSITE" id="PS50294">
    <property type="entry name" value="WD_REPEATS_REGION"/>
    <property type="match status" value="8"/>
</dbReference>